<keyword evidence="4" id="KW-1185">Reference proteome</keyword>
<dbReference type="InterPro" id="IPR050738">
    <property type="entry name" value="Sulfatase"/>
</dbReference>
<dbReference type="EMBL" id="JBHUDM010000001">
    <property type="protein sequence ID" value="MFD1640933.1"/>
    <property type="molecule type" value="Genomic_DNA"/>
</dbReference>
<evidence type="ECO:0000256" key="1">
    <source>
        <dbReference type="ARBA" id="ARBA00008779"/>
    </source>
</evidence>
<evidence type="ECO:0000313" key="4">
    <source>
        <dbReference type="Proteomes" id="UP001597052"/>
    </source>
</evidence>
<evidence type="ECO:0000259" key="2">
    <source>
        <dbReference type="Pfam" id="PF00884"/>
    </source>
</evidence>
<reference evidence="3 4" key="1">
    <citation type="journal article" date="2019" name="Int. J. Syst. Evol. Microbiol.">
        <title>The Global Catalogue of Microorganisms (GCM) 10K type strain sequencing project: providing services to taxonomists for standard genome sequencing and annotation.</title>
        <authorList>
            <consortium name="The Broad Institute Genomics Platform"/>
            <consortium name="The Broad Institute Genome Sequencing Center for Infectious Disease"/>
            <person name="Wu L."/>
            <person name="Ma J."/>
        </authorList>
    </citation>
    <scope>NUCLEOTIDE SEQUENCE [LARGE SCALE GENOMIC DNA]</scope>
    <source>
        <strain evidence="3 4">CGMCC 1.10593</strain>
    </source>
</reference>
<dbReference type="InterPro" id="IPR000917">
    <property type="entry name" value="Sulfatase_N"/>
</dbReference>
<organism evidence="3 4">
    <name type="scientific">Halohasta litorea</name>
    <dbReference type="NCBI Taxonomy" id="869891"/>
    <lineage>
        <taxon>Archaea</taxon>
        <taxon>Methanobacteriati</taxon>
        <taxon>Methanobacteriota</taxon>
        <taxon>Stenosarchaea group</taxon>
        <taxon>Halobacteria</taxon>
        <taxon>Halobacteriales</taxon>
        <taxon>Haloferacaceae</taxon>
        <taxon>Halohasta</taxon>
    </lineage>
</organism>
<dbReference type="Pfam" id="PF00884">
    <property type="entry name" value="Sulfatase"/>
    <property type="match status" value="1"/>
</dbReference>
<dbReference type="RefSeq" id="WP_256394625.1">
    <property type="nucleotide sequence ID" value="NZ_JANHDJ010000001.1"/>
</dbReference>
<dbReference type="PANTHER" id="PTHR42693:SF33">
    <property type="entry name" value="ARYLSULFATASE"/>
    <property type="match status" value="1"/>
</dbReference>
<proteinExistence type="inferred from homology"/>
<dbReference type="Gene3D" id="3.40.720.10">
    <property type="entry name" value="Alkaline Phosphatase, subunit A"/>
    <property type="match status" value="1"/>
</dbReference>
<name>A0ABD6D4K4_9EURY</name>
<comment type="similarity">
    <text evidence="1">Belongs to the sulfatase family.</text>
</comment>
<feature type="domain" description="Sulfatase N-terminal" evidence="2">
    <location>
        <begin position="26"/>
        <end position="315"/>
    </location>
</feature>
<dbReference type="PANTHER" id="PTHR42693">
    <property type="entry name" value="ARYLSULFATASE FAMILY MEMBER"/>
    <property type="match status" value="1"/>
</dbReference>
<dbReference type="AlphaFoldDB" id="A0ABD6D4K4"/>
<accession>A0ABD6D4K4</accession>
<comment type="caution">
    <text evidence="3">The sequence shown here is derived from an EMBL/GenBank/DDBJ whole genome shotgun (WGS) entry which is preliminary data.</text>
</comment>
<gene>
    <name evidence="3" type="ORF">ACFSBW_03465</name>
</gene>
<evidence type="ECO:0000313" key="3">
    <source>
        <dbReference type="EMBL" id="MFD1640933.1"/>
    </source>
</evidence>
<dbReference type="SUPFAM" id="SSF53649">
    <property type="entry name" value="Alkaline phosphatase-like"/>
    <property type="match status" value="1"/>
</dbReference>
<dbReference type="Proteomes" id="UP001597052">
    <property type="component" value="Unassembled WGS sequence"/>
</dbReference>
<protein>
    <submittedName>
        <fullName evidence="3">Sulfatase-like hydrolase/transferase</fullName>
    </submittedName>
</protein>
<sequence length="429" mass="49080">MTSIAVFVLDTLRKDSFDQHFDWLPGARFDRTYAPSHYTVPVHASLFTGRYPSTVGVGAKHEQFDCKEPSLVEEISTAGYDTAGFTANGLLTENRSFDRGFDQYHTSWRVRLMDDDVFGWSRAVREIPPGPLRDVRAVWRCLRSDTATIPSLRLGWRQKFADHDGGRRVLKMARSGSFREADFLFVNLMEAHSPYRAPDEYEMPTTEPVDPNTILEGDVDLSNHRERYEVAVQWLSDLYKQIFEAISDDFDYVFTLSDHGELFGEHGARAHFHGVYPELVHVPLCVSGFNDDDVATDSTRSLLDVHRTIAELMDVQTESEGVDLRKKAPDRDCFTEYHGFRQMRRDILCEYGFAESTVDVYDQPLVGHVSDRKNYAYQRISNGERNSTETRAELEDRAEVIEAAIKHHVSTNQDLSKDALEQLRNLGYA</sequence>
<dbReference type="InterPro" id="IPR017850">
    <property type="entry name" value="Alkaline_phosphatase_core_sf"/>
</dbReference>